<dbReference type="Pfam" id="PF08240">
    <property type="entry name" value="ADH_N"/>
    <property type="match status" value="1"/>
</dbReference>
<name>A0A150QIM7_SORCE</name>
<comment type="caution">
    <text evidence="2">The sequence shown here is derived from an EMBL/GenBank/DDBJ whole genome shotgun (WGS) entry which is preliminary data.</text>
</comment>
<dbReference type="EMBL" id="JEMA01000616">
    <property type="protein sequence ID" value="KYF67804.1"/>
    <property type="molecule type" value="Genomic_DNA"/>
</dbReference>
<dbReference type="PANTHER" id="PTHR11695:SF648">
    <property type="entry name" value="ZINC-BINDING OXIDOREDUCTASE"/>
    <property type="match status" value="1"/>
</dbReference>
<sequence>MRAARRDRYGTPAVIRIEDVAVPMPADDEMLIRVHAATVSRTDCALLSAQPFIMRFMTGLRRPRTQALGTDFAGRVEAIGARVGGFAVGDDVWGINDLGAGSHAEYLVISGGDSVARMPTGLSFEEAAASLEGAWYAHSILERSAFQNERRVLINGATGAIGSALLQMCVYRGAIVTAVGNTRNLDLLKSLGADRVIDYEQADFTRDDQAYDYVFDTVGKSTFGACKRLLTPRGVYVSSEPGPGWQNPFLALLTPALGGKRVVFPVPTGRKAFLEVMRRLITERHFRPVIDRTVTLDAIQEAYAYVASGQKTGNVVLKLFG</sequence>
<evidence type="ECO:0000313" key="2">
    <source>
        <dbReference type="EMBL" id="KYF67804.1"/>
    </source>
</evidence>
<dbReference type="InterPro" id="IPR036291">
    <property type="entry name" value="NAD(P)-bd_dom_sf"/>
</dbReference>
<dbReference type="Gene3D" id="3.40.50.720">
    <property type="entry name" value="NAD(P)-binding Rossmann-like Domain"/>
    <property type="match status" value="1"/>
</dbReference>
<evidence type="ECO:0000313" key="3">
    <source>
        <dbReference type="Proteomes" id="UP000075260"/>
    </source>
</evidence>
<feature type="domain" description="Enoyl reductase (ER)" evidence="1">
    <location>
        <begin position="10"/>
        <end position="317"/>
    </location>
</feature>
<dbReference type="SUPFAM" id="SSF50129">
    <property type="entry name" value="GroES-like"/>
    <property type="match status" value="1"/>
</dbReference>
<proteinExistence type="predicted"/>
<dbReference type="CDD" id="cd08267">
    <property type="entry name" value="MDR1"/>
    <property type="match status" value="1"/>
</dbReference>
<dbReference type="InterPro" id="IPR050700">
    <property type="entry name" value="YIM1/Zinc_Alcohol_DH_Fams"/>
</dbReference>
<dbReference type="OrthoDB" id="9785812at2"/>
<dbReference type="InterPro" id="IPR011032">
    <property type="entry name" value="GroES-like_sf"/>
</dbReference>
<dbReference type="InterPro" id="IPR020843">
    <property type="entry name" value="ER"/>
</dbReference>
<dbReference type="Proteomes" id="UP000075260">
    <property type="component" value="Unassembled WGS sequence"/>
</dbReference>
<dbReference type="Gene3D" id="3.90.180.10">
    <property type="entry name" value="Medium-chain alcohol dehydrogenases, catalytic domain"/>
    <property type="match status" value="1"/>
</dbReference>
<dbReference type="GO" id="GO:0016491">
    <property type="term" value="F:oxidoreductase activity"/>
    <property type="evidence" value="ECO:0007669"/>
    <property type="project" value="InterPro"/>
</dbReference>
<dbReference type="SUPFAM" id="SSF51735">
    <property type="entry name" value="NAD(P)-binding Rossmann-fold domains"/>
    <property type="match status" value="1"/>
</dbReference>
<accession>A0A150QIM7</accession>
<dbReference type="AlphaFoldDB" id="A0A150QIM7"/>
<reference evidence="2 3" key="1">
    <citation type="submission" date="2014-02" db="EMBL/GenBank/DDBJ databases">
        <title>The small core and large imbalanced accessory genome model reveals a collaborative survival strategy of Sorangium cellulosum strains in nature.</title>
        <authorList>
            <person name="Han K."/>
            <person name="Peng R."/>
            <person name="Blom J."/>
            <person name="Li Y.-Z."/>
        </authorList>
    </citation>
    <scope>NUCLEOTIDE SEQUENCE [LARGE SCALE GENOMIC DNA]</scope>
    <source>
        <strain evidence="2 3">So0008-312</strain>
    </source>
</reference>
<dbReference type="RefSeq" id="WP_061609574.1">
    <property type="nucleotide sequence ID" value="NZ_JEMA01000616.1"/>
</dbReference>
<gene>
    <name evidence="2" type="ORF">BE15_41410</name>
</gene>
<dbReference type="SMART" id="SM00829">
    <property type="entry name" value="PKS_ER"/>
    <property type="match status" value="1"/>
</dbReference>
<dbReference type="InterPro" id="IPR013154">
    <property type="entry name" value="ADH-like_N"/>
</dbReference>
<protein>
    <submittedName>
        <fullName evidence="2">NADPH:quinone oxidoreductase</fullName>
    </submittedName>
</protein>
<evidence type="ECO:0000259" key="1">
    <source>
        <dbReference type="SMART" id="SM00829"/>
    </source>
</evidence>
<dbReference type="PANTHER" id="PTHR11695">
    <property type="entry name" value="ALCOHOL DEHYDROGENASE RELATED"/>
    <property type="match status" value="1"/>
</dbReference>
<organism evidence="2 3">
    <name type="scientific">Sorangium cellulosum</name>
    <name type="common">Polyangium cellulosum</name>
    <dbReference type="NCBI Taxonomy" id="56"/>
    <lineage>
        <taxon>Bacteria</taxon>
        <taxon>Pseudomonadati</taxon>
        <taxon>Myxococcota</taxon>
        <taxon>Polyangia</taxon>
        <taxon>Polyangiales</taxon>
        <taxon>Polyangiaceae</taxon>
        <taxon>Sorangium</taxon>
    </lineage>
</organism>
<dbReference type="Pfam" id="PF13602">
    <property type="entry name" value="ADH_zinc_N_2"/>
    <property type="match status" value="1"/>
</dbReference>